<feature type="domain" description="Protein kinase" evidence="3">
    <location>
        <begin position="65"/>
        <end position="387"/>
    </location>
</feature>
<dbReference type="AlphaFoldDB" id="A0A8S3X7I9"/>
<evidence type="ECO:0000256" key="1">
    <source>
        <dbReference type="ARBA" id="ARBA00038349"/>
    </source>
</evidence>
<name>A0A8S3X7I9_PARAO</name>
<accession>A0A8S3X7I9</accession>
<dbReference type="Pfam" id="PF00069">
    <property type="entry name" value="Pkinase"/>
    <property type="match status" value="1"/>
</dbReference>
<keyword evidence="5" id="KW-1185">Reference proteome</keyword>
<protein>
    <submittedName>
        <fullName evidence="4">(apollo) hypothetical protein</fullName>
    </submittedName>
</protein>
<dbReference type="CDD" id="cd14011">
    <property type="entry name" value="PK_SCY1_like"/>
    <property type="match status" value="1"/>
</dbReference>
<dbReference type="EMBL" id="CAJQZP010000987">
    <property type="protein sequence ID" value="CAG5007260.1"/>
    <property type="molecule type" value="Genomic_DNA"/>
</dbReference>
<dbReference type="InterPro" id="IPR051177">
    <property type="entry name" value="CIK-Related_Protein"/>
</dbReference>
<gene>
    <name evidence="4" type="ORF">PAPOLLO_LOCUS14898</name>
</gene>
<dbReference type="InterPro" id="IPR000719">
    <property type="entry name" value="Prot_kinase_dom"/>
</dbReference>
<evidence type="ECO:0000313" key="4">
    <source>
        <dbReference type="EMBL" id="CAG5007260.1"/>
    </source>
</evidence>
<dbReference type="PANTHER" id="PTHR12984">
    <property type="entry name" value="SCY1-RELATED S/T PROTEIN KINASE-LIKE"/>
    <property type="match status" value="1"/>
</dbReference>
<dbReference type="GO" id="GO:0005524">
    <property type="term" value="F:ATP binding"/>
    <property type="evidence" value="ECO:0007669"/>
    <property type="project" value="InterPro"/>
</dbReference>
<comment type="caution">
    <text evidence="4">The sequence shown here is derived from an EMBL/GenBank/DDBJ whole genome shotgun (WGS) entry which is preliminary data.</text>
</comment>
<comment type="similarity">
    <text evidence="1">Belongs to the protein kinase superfamily.</text>
</comment>
<sequence length="937" mass="104774">MLVTYLEASQDLCEMDSILFEAALAVCRIIGANVSTVGRAIRQSSAIPAWIIRIRERIAKARDLIGRMICFRSGNNRPTIMCSVMMVFARISECSVFVFDKRIAEKLYKPKRKESMLERIRYCVIQLEKMRNPRMLQIIHSLEEGTHTIAFASESVLASLHNILSWHESNPVLPGGQAPVMPYPISLGPPSSQYQLQQAPPQRPPFAKEYYFIDIELRYGLLQIIEALHFLHYTAHQVHRNVCPQVIIVTKRGTWKLFGLEFVEDIISSDPIEMIAVPPWSIKVAKLCQPNLDFLAPEVQTNGQCNILSDMFSLGLVICAVFNSGKPLLQANNNPILYMKQIEYLDQQVNAVLPRVPCALQEAVQRLLSRDPHPRPSTQLLPLIKYFKCQSEPAIQAMQFLDVITMKDPNQKTNFYRVVLIDALPYIPKKLRWQHVWPALQLEVRTAEVLSAVLQPIVWLTNEATPDEFSQYVLPTLNYIRRNLMSSPKSVQASVTILENLHIIIKKCQGDEAQTDIMPLLFAALDNNTNQIQTASLIAIQNVIDHINDDALHNIILGKVKILLEKNQCDVKIISLILGFYEKVLTRLERNHILELVIPTLLAMRLSDPDIINRVVKLYKSILMERKFGLTTNVMATKMIPSLAPQTVNPALNADQFTNLMEILYDMLDNIDHNQRYKLKMDGLPLPSPERHRPLRHQMSTDNMNAPPFNIPNLRVEQRKTSSAEDMARKNSVGGPSATGSVGAFKSKFSLGTGIGQWFFGSSNSTNNDNNFLRVGSTFPNRRLSDNTLMTPKIRIAPSCASSPGGTPGGNSGLPTRRHSSIGPQERRGSAVNLSPPTGYQFRGRGGSGSSLSVPATSHCVVSDERLVYLPGSASSLSPLLNVDSDLLSILCGLSSSAVASSSQTDRERLCVIVHTIISPIHLHEPGWRSITRTLCV</sequence>
<reference evidence="4" key="1">
    <citation type="submission" date="2021-04" db="EMBL/GenBank/DDBJ databases">
        <authorList>
            <person name="Tunstrom K."/>
        </authorList>
    </citation>
    <scope>NUCLEOTIDE SEQUENCE</scope>
</reference>
<dbReference type="GO" id="GO:0004672">
    <property type="term" value="F:protein kinase activity"/>
    <property type="evidence" value="ECO:0007669"/>
    <property type="project" value="InterPro"/>
</dbReference>
<evidence type="ECO:0000259" key="3">
    <source>
        <dbReference type="PROSITE" id="PS50011"/>
    </source>
</evidence>
<proteinExistence type="inferred from homology"/>
<evidence type="ECO:0000256" key="2">
    <source>
        <dbReference type="SAM" id="MobiDB-lite"/>
    </source>
</evidence>
<dbReference type="PROSITE" id="PS50011">
    <property type="entry name" value="PROTEIN_KINASE_DOM"/>
    <property type="match status" value="1"/>
</dbReference>
<organism evidence="4 5">
    <name type="scientific">Parnassius apollo</name>
    <name type="common">Apollo butterfly</name>
    <name type="synonym">Papilio apollo</name>
    <dbReference type="NCBI Taxonomy" id="110799"/>
    <lineage>
        <taxon>Eukaryota</taxon>
        <taxon>Metazoa</taxon>
        <taxon>Ecdysozoa</taxon>
        <taxon>Arthropoda</taxon>
        <taxon>Hexapoda</taxon>
        <taxon>Insecta</taxon>
        <taxon>Pterygota</taxon>
        <taxon>Neoptera</taxon>
        <taxon>Endopterygota</taxon>
        <taxon>Lepidoptera</taxon>
        <taxon>Glossata</taxon>
        <taxon>Ditrysia</taxon>
        <taxon>Papilionoidea</taxon>
        <taxon>Papilionidae</taxon>
        <taxon>Parnassiinae</taxon>
        <taxon>Parnassini</taxon>
        <taxon>Parnassius</taxon>
        <taxon>Parnassius</taxon>
    </lineage>
</organism>
<dbReference type="PANTHER" id="PTHR12984:SF16">
    <property type="entry name" value="BLACK MATCH, ISOFORM H"/>
    <property type="match status" value="1"/>
</dbReference>
<evidence type="ECO:0000313" key="5">
    <source>
        <dbReference type="Proteomes" id="UP000691718"/>
    </source>
</evidence>
<feature type="region of interest" description="Disordered" evidence="2">
    <location>
        <begin position="797"/>
        <end position="837"/>
    </location>
</feature>
<dbReference type="OrthoDB" id="79687at2759"/>
<dbReference type="Proteomes" id="UP000691718">
    <property type="component" value="Unassembled WGS sequence"/>
</dbReference>